<protein>
    <recommendedName>
        <fullName evidence="1">Aminotransferase-like plant mobile domain-containing protein</fullName>
    </recommendedName>
</protein>
<dbReference type="GO" id="GO:0010073">
    <property type="term" value="P:meristem maintenance"/>
    <property type="evidence" value="ECO:0007669"/>
    <property type="project" value="InterPro"/>
</dbReference>
<name>A0A2Z6MBR2_TRISU</name>
<gene>
    <name evidence="2" type="ORF">TSUD_147160</name>
</gene>
<evidence type="ECO:0000313" key="3">
    <source>
        <dbReference type="Proteomes" id="UP000242715"/>
    </source>
</evidence>
<dbReference type="EMBL" id="DF973356">
    <property type="protein sequence ID" value="GAU27523.1"/>
    <property type="molecule type" value="Genomic_DNA"/>
</dbReference>
<proteinExistence type="predicted"/>
<dbReference type="PANTHER" id="PTHR46033:SF8">
    <property type="entry name" value="PROTEIN MAINTENANCE OF MERISTEMS-LIKE"/>
    <property type="match status" value="1"/>
</dbReference>
<dbReference type="InterPro" id="IPR044824">
    <property type="entry name" value="MAIN-like"/>
</dbReference>
<dbReference type="PANTHER" id="PTHR46033">
    <property type="entry name" value="PROTEIN MAIN-LIKE 2"/>
    <property type="match status" value="1"/>
</dbReference>
<dbReference type="InterPro" id="IPR019557">
    <property type="entry name" value="AminoTfrase-like_pln_mobile"/>
</dbReference>
<organism evidence="2 3">
    <name type="scientific">Trifolium subterraneum</name>
    <name type="common">Subterranean clover</name>
    <dbReference type="NCBI Taxonomy" id="3900"/>
    <lineage>
        <taxon>Eukaryota</taxon>
        <taxon>Viridiplantae</taxon>
        <taxon>Streptophyta</taxon>
        <taxon>Embryophyta</taxon>
        <taxon>Tracheophyta</taxon>
        <taxon>Spermatophyta</taxon>
        <taxon>Magnoliopsida</taxon>
        <taxon>eudicotyledons</taxon>
        <taxon>Gunneridae</taxon>
        <taxon>Pentapetalae</taxon>
        <taxon>rosids</taxon>
        <taxon>fabids</taxon>
        <taxon>Fabales</taxon>
        <taxon>Fabaceae</taxon>
        <taxon>Papilionoideae</taxon>
        <taxon>50 kb inversion clade</taxon>
        <taxon>NPAAA clade</taxon>
        <taxon>Hologalegina</taxon>
        <taxon>IRL clade</taxon>
        <taxon>Trifolieae</taxon>
        <taxon>Trifolium</taxon>
    </lineage>
</organism>
<evidence type="ECO:0000259" key="1">
    <source>
        <dbReference type="Pfam" id="PF10536"/>
    </source>
</evidence>
<reference evidence="3" key="1">
    <citation type="journal article" date="2017" name="Front. Plant Sci.">
        <title>Climate Clever Clovers: New Paradigm to Reduce the Environmental Footprint of Ruminants by Breeding Low Methanogenic Forages Utilizing Haplotype Variation.</title>
        <authorList>
            <person name="Kaur P."/>
            <person name="Appels R."/>
            <person name="Bayer P.E."/>
            <person name="Keeble-Gagnere G."/>
            <person name="Wang J."/>
            <person name="Hirakawa H."/>
            <person name="Shirasawa K."/>
            <person name="Vercoe P."/>
            <person name="Stefanova K."/>
            <person name="Durmic Z."/>
            <person name="Nichols P."/>
            <person name="Revell C."/>
            <person name="Isobe S.N."/>
            <person name="Edwards D."/>
            <person name="Erskine W."/>
        </authorList>
    </citation>
    <scope>NUCLEOTIDE SEQUENCE [LARGE SCALE GENOMIC DNA]</scope>
    <source>
        <strain evidence="3">cv. Daliak</strain>
    </source>
</reference>
<sequence>MTMLVRSVNGERLNRARRAERERVLYMENTPNDVDKGKRPTEASAFSRREKMEIHGNDVVRQMEVEEMERKGDEDTSKVRRLTWVNPYEGKHEPKKFSGGPSDKTVLLEYRSTPHIARCVYNGFDRELIKPVSNGRKMNDINCDVFDLDLLDEAVDAAGMSGLGQTGYSFLDPPLLSTFVERWHGETSSFHMPSGEMTVTLDDVRHLLHLPIKGRLLDHTGIPTKVEGIELMISLIGSTEKEATHEVKTTKGAHAKFVYLRALVKKHKLVVKKADKDGDKDTLERYKGYIVRAYLLLLVGTTIFSNKAKSNVDLTCLKYFRDLDQIHTYAWGTAALAVLYRVLSNAIVPLCKYVAGYMTLLQAWIYDHFEDTSGSLNDEFLLDNPRATKYESTNGCGPIKVKYLPERVLWQFGYVQTIPRHPDAAANILTIVHQIDQHWHNYTDRVLTSDMLGSRATILSDIAPGYMTWYFKISHPYIVRNSTRQFVVPTEYESDVAVLGRLASICDILNGLMINDEVPNGSHIYKELESACTLTFVPNQGGPGSSSQR</sequence>
<evidence type="ECO:0000313" key="2">
    <source>
        <dbReference type="EMBL" id="GAU27523.1"/>
    </source>
</evidence>
<dbReference type="AlphaFoldDB" id="A0A2Z6MBR2"/>
<keyword evidence="3" id="KW-1185">Reference proteome</keyword>
<dbReference type="Pfam" id="PF10536">
    <property type="entry name" value="PMD"/>
    <property type="match status" value="1"/>
</dbReference>
<dbReference type="OrthoDB" id="1425088at2759"/>
<feature type="domain" description="Aminotransferase-like plant mobile" evidence="1">
    <location>
        <begin position="171"/>
        <end position="392"/>
    </location>
</feature>
<dbReference type="Proteomes" id="UP000242715">
    <property type="component" value="Unassembled WGS sequence"/>
</dbReference>
<accession>A0A2Z6MBR2</accession>